<dbReference type="InParanoid" id="K0KEX1"/>
<gene>
    <name evidence="7" type="ORF">BN7_3234</name>
</gene>
<dbReference type="GO" id="GO:0005681">
    <property type="term" value="C:spliceosomal complex"/>
    <property type="evidence" value="ECO:0007669"/>
    <property type="project" value="UniProtKB-UniRule"/>
</dbReference>
<comment type="similarity">
    <text evidence="2 4">Belongs to the SPP2 family.</text>
</comment>
<organism evidence="7 8">
    <name type="scientific">Wickerhamomyces ciferrii (strain ATCC 14091 / BCRC 22168 / CBS 111 / JCM 3599 / NBRC 0793 / NRRL Y-1031 F-60-10)</name>
    <name type="common">Yeast</name>
    <name type="synonym">Pichia ciferrii</name>
    <dbReference type="NCBI Taxonomy" id="1206466"/>
    <lineage>
        <taxon>Eukaryota</taxon>
        <taxon>Fungi</taxon>
        <taxon>Dikarya</taxon>
        <taxon>Ascomycota</taxon>
        <taxon>Saccharomycotina</taxon>
        <taxon>Saccharomycetes</taxon>
        <taxon>Phaffomycetales</taxon>
        <taxon>Wickerhamomycetaceae</taxon>
        <taxon>Wickerhamomyces</taxon>
    </lineage>
</organism>
<feature type="compositionally biased region" description="Basic and acidic residues" evidence="5">
    <location>
        <begin position="63"/>
        <end position="73"/>
    </location>
</feature>
<evidence type="ECO:0000313" key="7">
    <source>
        <dbReference type="EMBL" id="CCH43680.1"/>
    </source>
</evidence>
<feature type="domain" description="Spp2/MOS2 G-patch" evidence="6">
    <location>
        <begin position="143"/>
        <end position="202"/>
    </location>
</feature>
<feature type="region of interest" description="Disordered" evidence="5">
    <location>
        <begin position="1"/>
        <end position="86"/>
    </location>
</feature>
<dbReference type="Proteomes" id="UP000009328">
    <property type="component" value="Unassembled WGS sequence"/>
</dbReference>
<keyword evidence="8" id="KW-1185">Reference proteome</keyword>
<evidence type="ECO:0000256" key="1">
    <source>
        <dbReference type="ARBA" id="ARBA00004123"/>
    </source>
</evidence>
<dbReference type="EMBL" id="CAIF01000088">
    <property type="protein sequence ID" value="CCH43680.1"/>
    <property type="molecule type" value="Genomic_DNA"/>
</dbReference>
<feature type="compositionally biased region" description="Basic and acidic residues" evidence="5">
    <location>
        <begin position="169"/>
        <end position="183"/>
    </location>
</feature>
<keyword evidence="4" id="KW-0507">mRNA processing</keyword>
<dbReference type="Pfam" id="PF12656">
    <property type="entry name" value="G-patch_2"/>
    <property type="match status" value="1"/>
</dbReference>
<feature type="region of interest" description="Disordered" evidence="5">
    <location>
        <begin position="168"/>
        <end position="244"/>
    </location>
</feature>
<comment type="subcellular location">
    <subcellularLocation>
        <location evidence="1 4">Nucleus</location>
    </subcellularLocation>
</comment>
<dbReference type="InterPro" id="IPR045166">
    <property type="entry name" value="Spp2-like"/>
</dbReference>
<dbReference type="eggNOG" id="KOG4315">
    <property type="taxonomic scope" value="Eukaryota"/>
</dbReference>
<reference evidence="7 8" key="1">
    <citation type="journal article" date="2012" name="Eukaryot. Cell">
        <title>Draft genome sequence of Wickerhamomyces ciferrii NRRL Y-1031 F-60-10.</title>
        <authorList>
            <person name="Schneider J."/>
            <person name="Andrea H."/>
            <person name="Blom J."/>
            <person name="Jaenicke S."/>
            <person name="Ruckert C."/>
            <person name="Schorsch C."/>
            <person name="Szczepanowski R."/>
            <person name="Farwick M."/>
            <person name="Goesmann A."/>
            <person name="Puhler A."/>
            <person name="Schaffer S."/>
            <person name="Tauch A."/>
            <person name="Kohler T."/>
            <person name="Brinkrolf K."/>
        </authorList>
    </citation>
    <scope>NUCLEOTIDE SEQUENCE [LARGE SCALE GENOMIC DNA]</scope>
    <source>
        <strain evidence="8">ATCC 14091 / BCRC 22168 / CBS 111 / JCM 3599 / NBRC 0793 / NRRL Y-1031 F-60-10</strain>
    </source>
</reference>
<accession>K0KEX1</accession>
<proteinExistence type="inferred from homology"/>
<protein>
    <recommendedName>
        <fullName evidence="4">Pre-mRNA-splicing factor</fullName>
    </recommendedName>
</protein>
<feature type="compositionally biased region" description="Basic and acidic residues" evidence="5">
    <location>
        <begin position="200"/>
        <end position="213"/>
    </location>
</feature>
<dbReference type="InterPro" id="IPR026822">
    <property type="entry name" value="Spp2/MOS2_G-patch"/>
</dbReference>
<evidence type="ECO:0000256" key="5">
    <source>
        <dbReference type="SAM" id="MobiDB-lite"/>
    </source>
</evidence>
<sequence length="244" mass="27845">MVGFSMKKKDDTKKGFSGFKLNKSNNKSDSKKPSKPAFGFINDKDEEIQTTKIDTFDSNDGGFNKEEGPKRANEPLIIPNEGNSQWKTKAKQRFNPNEQNKQVFEPENKKLEYGINYINDIPKDSQEEVETKALRQDIETRAEEATLEDYEKIPVDDFGAAMLRGMGWKGEEDKESKDEEKKGKPVIPVAQRTLYLGLGAKDDGKGKDPKPIDKSYIPVKMIKKSSNRDKSPIRTKEIEYRSRE</sequence>
<dbReference type="PANTHER" id="PTHR15818:SF2">
    <property type="entry name" value="G-PATCH DOMAIN AND KOW MOTIFS-CONTAINING PROTEIN"/>
    <property type="match status" value="1"/>
</dbReference>
<evidence type="ECO:0000256" key="2">
    <source>
        <dbReference type="ARBA" id="ARBA00008576"/>
    </source>
</evidence>
<evidence type="ECO:0000256" key="4">
    <source>
        <dbReference type="RuleBase" id="RU369096"/>
    </source>
</evidence>
<comment type="caution">
    <text evidence="7">The sequence shown here is derived from an EMBL/GenBank/DDBJ whole genome shotgun (WGS) entry which is preliminary data.</text>
</comment>
<evidence type="ECO:0000313" key="8">
    <source>
        <dbReference type="Proteomes" id="UP000009328"/>
    </source>
</evidence>
<dbReference type="AlphaFoldDB" id="K0KEX1"/>
<keyword evidence="3 4" id="KW-0539">Nucleus</keyword>
<feature type="compositionally biased region" description="Basic and acidic residues" evidence="5">
    <location>
        <begin position="226"/>
        <end position="244"/>
    </location>
</feature>
<comment type="function">
    <text evidence="4">Involved in spliceosome maturation and the first step of pre-mRNA splicing.</text>
</comment>
<name>K0KEX1_WICCF</name>
<dbReference type="GO" id="GO:0000398">
    <property type="term" value="P:mRNA splicing, via spliceosome"/>
    <property type="evidence" value="ECO:0007669"/>
    <property type="project" value="UniProtKB-UniRule"/>
</dbReference>
<keyword evidence="4" id="KW-0508">mRNA splicing</keyword>
<dbReference type="PANTHER" id="PTHR15818">
    <property type="entry name" value="G PATCH AND KOW-CONTAINING"/>
    <property type="match status" value="1"/>
</dbReference>
<keyword evidence="4" id="KW-0747">Spliceosome</keyword>
<evidence type="ECO:0000259" key="6">
    <source>
        <dbReference type="Pfam" id="PF12656"/>
    </source>
</evidence>
<dbReference type="HOGENOM" id="CLU_110336_0_0_1"/>
<evidence type="ECO:0000256" key="3">
    <source>
        <dbReference type="ARBA" id="ARBA00023242"/>
    </source>
</evidence>